<dbReference type="InterPro" id="IPR004242">
    <property type="entry name" value="Transposase_21"/>
</dbReference>
<name>A0AAD5YQU4_9AGAR</name>
<dbReference type="AlphaFoldDB" id="A0AAD5YQU4"/>
<dbReference type="EMBL" id="JANIEX010001422">
    <property type="protein sequence ID" value="KAJ3558103.1"/>
    <property type="molecule type" value="Genomic_DNA"/>
</dbReference>
<accession>A0AAD5YQU4</accession>
<evidence type="ECO:0008006" key="3">
    <source>
        <dbReference type="Google" id="ProtNLM"/>
    </source>
</evidence>
<sequence>MEDINQSPGLQEFIGPDGHVFLDSRDEIRTVWSLSYDAFNPLHNKAAGKSTSAGVLVMLCLSLPPELWYKQENIFLVGVVPGPKQPAADGLNPYLRPLVDTLTKCYNEGTCINNLDRSAHAWCPVTQETYRDAAEKWRDATSKSSWAKLYKLNKPDNHTQEEFDFHSDNPLEKSMRRGRAVLTSNPSIAQLLKLSLPVLRALCAENQVVHNSQTTRPKKKQYAMALLSSLNISPQVQIAHEVDTIADELTHLSLDIPESSPLDPFISSSDLLTIHRDIKLTIRPSWKTRPLTNFGTSMHGKLKADEWQACIEFNLPISLMKIWPISNAHDKLHLVCSTFLLSVAIKYATSSSVTPQAIELYSETMLAYLELIRQIRPQIDLHPIHHNTLHLSDFLRQFGPMRGWWMFPIERLIGTLQKLNTNYKSGKVICLIVYLPEDLIWPGLSGELERTMLKSFCAMSQMRVLFQYLAQTEELSQLSEAVKIFDNAFPSVKIYALQESGFTQSTCTMGSGSPAIMDDQIFVKAHSIFPWIMTRSITEFSQCVIRGNIYSVFSGSFGGNSQIFHYSAACQQFIPAIIKSIFVLADDSMYGWDQDRFFLVIHNYTS</sequence>
<dbReference type="Pfam" id="PF02992">
    <property type="entry name" value="Transposase_21"/>
    <property type="match status" value="1"/>
</dbReference>
<comment type="caution">
    <text evidence="1">The sequence shown here is derived from an EMBL/GenBank/DDBJ whole genome shotgun (WGS) entry which is preliminary data.</text>
</comment>
<organism evidence="1 2">
    <name type="scientific">Leucocoprinus birnbaumii</name>
    <dbReference type="NCBI Taxonomy" id="56174"/>
    <lineage>
        <taxon>Eukaryota</taxon>
        <taxon>Fungi</taxon>
        <taxon>Dikarya</taxon>
        <taxon>Basidiomycota</taxon>
        <taxon>Agaricomycotina</taxon>
        <taxon>Agaricomycetes</taxon>
        <taxon>Agaricomycetidae</taxon>
        <taxon>Agaricales</taxon>
        <taxon>Agaricineae</taxon>
        <taxon>Agaricaceae</taxon>
        <taxon>Leucocoprinus</taxon>
    </lineage>
</organism>
<protein>
    <recommendedName>
        <fullName evidence="3">DUF4218 domain-containing protein</fullName>
    </recommendedName>
</protein>
<proteinExistence type="predicted"/>
<reference evidence="1" key="1">
    <citation type="submission" date="2022-07" db="EMBL/GenBank/DDBJ databases">
        <title>Genome Sequence of Leucocoprinus birnbaumii.</title>
        <authorList>
            <person name="Buettner E."/>
        </authorList>
    </citation>
    <scope>NUCLEOTIDE SEQUENCE</scope>
    <source>
        <strain evidence="1">VT141</strain>
    </source>
</reference>
<evidence type="ECO:0000313" key="1">
    <source>
        <dbReference type="EMBL" id="KAJ3558103.1"/>
    </source>
</evidence>
<dbReference type="Proteomes" id="UP001213000">
    <property type="component" value="Unassembled WGS sequence"/>
</dbReference>
<evidence type="ECO:0000313" key="2">
    <source>
        <dbReference type="Proteomes" id="UP001213000"/>
    </source>
</evidence>
<keyword evidence="2" id="KW-1185">Reference proteome</keyword>
<gene>
    <name evidence="1" type="ORF">NP233_g11574</name>
</gene>